<dbReference type="GO" id="GO:0007165">
    <property type="term" value="P:signal transduction"/>
    <property type="evidence" value="ECO:0007669"/>
    <property type="project" value="TreeGrafter"/>
</dbReference>
<accession>A0A9D1MS71</accession>
<protein>
    <submittedName>
        <fullName evidence="2">Uncharacterized protein</fullName>
    </submittedName>
</protein>
<dbReference type="PRINTS" id="PR00377">
    <property type="entry name" value="IMPHPHTASES"/>
</dbReference>
<name>A0A9D1MS71_9PROT</name>
<dbReference type="Proteomes" id="UP000824142">
    <property type="component" value="Unassembled WGS sequence"/>
</dbReference>
<dbReference type="GO" id="GO:0006020">
    <property type="term" value="P:inositol metabolic process"/>
    <property type="evidence" value="ECO:0007669"/>
    <property type="project" value="TreeGrafter"/>
</dbReference>
<dbReference type="PANTHER" id="PTHR20854">
    <property type="entry name" value="INOSITOL MONOPHOSPHATASE"/>
    <property type="match status" value="1"/>
</dbReference>
<dbReference type="AlphaFoldDB" id="A0A9D1MS71"/>
<comment type="caution">
    <text evidence="2">The sequence shown here is derived from an EMBL/GenBank/DDBJ whole genome shotgun (WGS) entry which is preliminary data.</text>
</comment>
<evidence type="ECO:0000256" key="1">
    <source>
        <dbReference type="ARBA" id="ARBA00009759"/>
    </source>
</evidence>
<dbReference type="SUPFAM" id="SSF56655">
    <property type="entry name" value="Carbohydrate phosphatase"/>
    <property type="match status" value="1"/>
</dbReference>
<proteinExistence type="inferred from homology"/>
<evidence type="ECO:0000313" key="3">
    <source>
        <dbReference type="Proteomes" id="UP000824142"/>
    </source>
</evidence>
<dbReference type="PANTHER" id="PTHR20854:SF4">
    <property type="entry name" value="INOSITOL-1-MONOPHOSPHATASE-RELATED"/>
    <property type="match status" value="1"/>
</dbReference>
<evidence type="ECO:0000313" key="2">
    <source>
        <dbReference type="EMBL" id="HIU65340.1"/>
    </source>
</evidence>
<dbReference type="InterPro" id="IPR000760">
    <property type="entry name" value="Inositol_monophosphatase-like"/>
</dbReference>
<organism evidence="2 3">
    <name type="scientific">Candidatus Enterousia avicola</name>
    <dbReference type="NCBI Taxonomy" id="2840787"/>
    <lineage>
        <taxon>Bacteria</taxon>
        <taxon>Pseudomonadati</taxon>
        <taxon>Pseudomonadota</taxon>
        <taxon>Alphaproteobacteria</taxon>
        <taxon>Candidatus Enterousia</taxon>
    </lineage>
</organism>
<sequence length="234" mass="25360">MELLIKGSTELNRMFMALQRTASGLRHDFGEVENLQQSLHGARDFVKKAAARIEESILSDLLLVRPSAGLLTPNVTQEGDGRDEFVLSLSGAANFVRANPHFAISLALRSNDETKIALVYSPIDERLYYAEAERGAYIFSAYHSARVKVSNLSEPADLTIAYNVSDSRRLIGDVRKTGCPALDLAWVAAGKFDAFVSDPLDFAEVAAGDLLVREAGGKITMGADLVATNGKVEL</sequence>
<gene>
    <name evidence="2" type="ORF">IAC63_01730</name>
</gene>
<dbReference type="Pfam" id="PF00459">
    <property type="entry name" value="Inositol_P"/>
    <property type="match status" value="1"/>
</dbReference>
<comment type="similarity">
    <text evidence="1">Belongs to the inositol monophosphatase superfamily.</text>
</comment>
<dbReference type="Gene3D" id="3.30.540.10">
    <property type="entry name" value="Fructose-1,6-Bisphosphatase, subunit A, domain 1"/>
    <property type="match status" value="1"/>
</dbReference>
<dbReference type="Gene3D" id="3.40.190.80">
    <property type="match status" value="1"/>
</dbReference>
<dbReference type="GO" id="GO:0008934">
    <property type="term" value="F:inositol monophosphate 1-phosphatase activity"/>
    <property type="evidence" value="ECO:0007669"/>
    <property type="project" value="TreeGrafter"/>
</dbReference>
<reference evidence="2" key="1">
    <citation type="submission" date="2020-10" db="EMBL/GenBank/DDBJ databases">
        <authorList>
            <person name="Gilroy R."/>
        </authorList>
    </citation>
    <scope>NUCLEOTIDE SEQUENCE</scope>
    <source>
        <strain evidence="2">CHK136-897</strain>
    </source>
</reference>
<reference evidence="2" key="2">
    <citation type="journal article" date="2021" name="PeerJ">
        <title>Extensive microbial diversity within the chicken gut microbiome revealed by metagenomics and culture.</title>
        <authorList>
            <person name="Gilroy R."/>
            <person name="Ravi A."/>
            <person name="Getino M."/>
            <person name="Pursley I."/>
            <person name="Horton D.L."/>
            <person name="Alikhan N.F."/>
            <person name="Baker D."/>
            <person name="Gharbi K."/>
            <person name="Hall N."/>
            <person name="Watson M."/>
            <person name="Adriaenssens E.M."/>
            <person name="Foster-Nyarko E."/>
            <person name="Jarju S."/>
            <person name="Secka A."/>
            <person name="Antonio M."/>
            <person name="Oren A."/>
            <person name="Chaudhuri R.R."/>
            <person name="La Ragione R."/>
            <person name="Hildebrand F."/>
            <person name="Pallen M.J."/>
        </authorList>
    </citation>
    <scope>NUCLEOTIDE SEQUENCE</scope>
    <source>
        <strain evidence="2">CHK136-897</strain>
    </source>
</reference>
<dbReference type="EMBL" id="DVNO01000012">
    <property type="protein sequence ID" value="HIU65340.1"/>
    <property type="molecule type" value="Genomic_DNA"/>
</dbReference>